<dbReference type="AlphaFoldDB" id="A0A7R9ESF7"/>
<reference evidence="1" key="1">
    <citation type="submission" date="2020-11" db="EMBL/GenBank/DDBJ databases">
        <authorList>
            <person name="Tran Van P."/>
        </authorList>
    </citation>
    <scope>NUCLEOTIDE SEQUENCE</scope>
</reference>
<evidence type="ECO:0000313" key="1">
    <source>
        <dbReference type="EMBL" id="CAD7440527.1"/>
    </source>
</evidence>
<accession>A0A7R9ESF7</accession>
<gene>
    <name evidence="1" type="ORF">TBIB3V08_LOCUS3029</name>
</gene>
<organism evidence="1">
    <name type="scientific">Timema bartmani</name>
    <dbReference type="NCBI Taxonomy" id="61472"/>
    <lineage>
        <taxon>Eukaryota</taxon>
        <taxon>Metazoa</taxon>
        <taxon>Ecdysozoa</taxon>
        <taxon>Arthropoda</taxon>
        <taxon>Hexapoda</taxon>
        <taxon>Insecta</taxon>
        <taxon>Pterygota</taxon>
        <taxon>Neoptera</taxon>
        <taxon>Polyneoptera</taxon>
        <taxon>Phasmatodea</taxon>
        <taxon>Timematodea</taxon>
        <taxon>Timematoidea</taxon>
        <taxon>Timematidae</taxon>
        <taxon>Timema</taxon>
    </lineage>
</organism>
<protein>
    <submittedName>
        <fullName evidence="1">Uncharacterized protein</fullName>
    </submittedName>
</protein>
<dbReference type="EMBL" id="OD565011">
    <property type="protein sequence ID" value="CAD7440527.1"/>
    <property type="molecule type" value="Genomic_DNA"/>
</dbReference>
<sequence length="69" mass="7854">MLALEEDKKSHYLSAMQLPIQVLLPESSKVRGKRINLLLAGVVESWRWALFERNLSVVVNTAFLLFARG</sequence>
<name>A0A7R9ESF7_9NEOP</name>
<proteinExistence type="predicted"/>